<dbReference type="GO" id="GO:0090575">
    <property type="term" value="C:RNA polymerase II transcription regulator complex"/>
    <property type="evidence" value="ECO:0007669"/>
    <property type="project" value="TreeGrafter"/>
</dbReference>
<dbReference type="InterPro" id="IPR011598">
    <property type="entry name" value="bHLH_dom"/>
</dbReference>
<comment type="caution">
    <text evidence="6">The sequence shown here is derived from an EMBL/GenBank/DDBJ whole genome shotgun (WGS) entry which is preliminary data.</text>
</comment>
<evidence type="ECO:0000313" key="6">
    <source>
        <dbReference type="EMBL" id="KAK0435152.1"/>
    </source>
</evidence>
<dbReference type="GO" id="GO:0045944">
    <property type="term" value="P:positive regulation of transcription by RNA polymerase II"/>
    <property type="evidence" value="ECO:0007669"/>
    <property type="project" value="TreeGrafter"/>
</dbReference>
<dbReference type="GO" id="GO:0003677">
    <property type="term" value="F:DNA binding"/>
    <property type="evidence" value="ECO:0007669"/>
    <property type="project" value="UniProtKB-KW"/>
</dbReference>
<dbReference type="Pfam" id="PF00010">
    <property type="entry name" value="HLH"/>
    <property type="match status" value="1"/>
</dbReference>
<feature type="compositionally biased region" description="Polar residues" evidence="4">
    <location>
        <begin position="407"/>
        <end position="423"/>
    </location>
</feature>
<gene>
    <name evidence="6" type="ORF">EV421DRAFT_1740403</name>
</gene>
<dbReference type="EMBL" id="JAUEPT010000065">
    <property type="protein sequence ID" value="KAK0435152.1"/>
    <property type="molecule type" value="Genomic_DNA"/>
</dbReference>
<feature type="region of interest" description="Disordered" evidence="4">
    <location>
        <begin position="407"/>
        <end position="434"/>
    </location>
</feature>
<dbReference type="InterPro" id="IPR036638">
    <property type="entry name" value="HLH_DNA-bd_sf"/>
</dbReference>
<keyword evidence="2" id="KW-0539">Nucleus</keyword>
<evidence type="ECO:0000256" key="3">
    <source>
        <dbReference type="SAM" id="Coils"/>
    </source>
</evidence>
<feature type="coiled-coil region" evidence="3">
    <location>
        <begin position="551"/>
        <end position="578"/>
    </location>
</feature>
<evidence type="ECO:0000259" key="5">
    <source>
        <dbReference type="PROSITE" id="PS50888"/>
    </source>
</evidence>
<reference evidence="6" key="1">
    <citation type="submission" date="2023-06" db="EMBL/GenBank/DDBJ databases">
        <authorList>
            <consortium name="Lawrence Berkeley National Laboratory"/>
            <person name="Ahrendt S."/>
            <person name="Sahu N."/>
            <person name="Indic B."/>
            <person name="Wong-Bajracharya J."/>
            <person name="Merenyi Z."/>
            <person name="Ke H.-M."/>
            <person name="Monk M."/>
            <person name="Kocsube S."/>
            <person name="Drula E."/>
            <person name="Lipzen A."/>
            <person name="Balint B."/>
            <person name="Henrissat B."/>
            <person name="Andreopoulos B."/>
            <person name="Martin F.M."/>
            <person name="Harder C.B."/>
            <person name="Rigling D."/>
            <person name="Ford K.L."/>
            <person name="Foster G.D."/>
            <person name="Pangilinan J."/>
            <person name="Papanicolaou A."/>
            <person name="Barry K."/>
            <person name="LaButti K."/>
            <person name="Viragh M."/>
            <person name="Koriabine M."/>
            <person name="Yan M."/>
            <person name="Riley R."/>
            <person name="Champramary S."/>
            <person name="Plett K.L."/>
            <person name="Tsai I.J."/>
            <person name="Slot J."/>
            <person name="Sipos G."/>
            <person name="Plett J."/>
            <person name="Nagy L.G."/>
            <person name="Grigoriev I.V."/>
        </authorList>
    </citation>
    <scope>NUCLEOTIDE SEQUENCE</scope>
    <source>
        <strain evidence="6">FPL87.14</strain>
    </source>
</reference>
<feature type="compositionally biased region" description="Low complexity" evidence="4">
    <location>
        <begin position="324"/>
        <end position="334"/>
    </location>
</feature>
<dbReference type="PROSITE" id="PS50888">
    <property type="entry name" value="BHLH"/>
    <property type="match status" value="1"/>
</dbReference>
<feature type="region of interest" description="Disordered" evidence="4">
    <location>
        <begin position="301"/>
        <end position="335"/>
    </location>
</feature>
<dbReference type="Gene3D" id="4.10.280.10">
    <property type="entry name" value="Helix-loop-helix DNA-binding domain"/>
    <property type="match status" value="1"/>
</dbReference>
<dbReference type="GO" id="GO:0046983">
    <property type="term" value="F:protein dimerization activity"/>
    <property type="evidence" value="ECO:0007669"/>
    <property type="project" value="InterPro"/>
</dbReference>
<organism evidence="6 7">
    <name type="scientific">Armillaria borealis</name>
    <dbReference type="NCBI Taxonomy" id="47425"/>
    <lineage>
        <taxon>Eukaryota</taxon>
        <taxon>Fungi</taxon>
        <taxon>Dikarya</taxon>
        <taxon>Basidiomycota</taxon>
        <taxon>Agaricomycotina</taxon>
        <taxon>Agaricomycetes</taxon>
        <taxon>Agaricomycetidae</taxon>
        <taxon>Agaricales</taxon>
        <taxon>Marasmiineae</taxon>
        <taxon>Physalacriaceae</taxon>
        <taxon>Armillaria</taxon>
    </lineage>
</organism>
<keyword evidence="7" id="KW-1185">Reference proteome</keyword>
<dbReference type="PANTHER" id="PTHR10328">
    <property type="entry name" value="PROTEIN MAX MYC-ASSOCIATED FACTOR X"/>
    <property type="match status" value="1"/>
</dbReference>
<protein>
    <recommendedName>
        <fullName evidence="5">BHLH domain-containing protein</fullName>
    </recommendedName>
</protein>
<evidence type="ECO:0000256" key="1">
    <source>
        <dbReference type="ARBA" id="ARBA00023125"/>
    </source>
</evidence>
<dbReference type="Proteomes" id="UP001175226">
    <property type="component" value="Unassembled WGS sequence"/>
</dbReference>
<dbReference type="SUPFAM" id="SSF47459">
    <property type="entry name" value="HLH, helix-loop-helix DNA-binding domain"/>
    <property type="match status" value="1"/>
</dbReference>
<accession>A0AA39MI34</accession>
<feature type="domain" description="BHLH" evidence="5">
    <location>
        <begin position="472"/>
        <end position="554"/>
    </location>
</feature>
<evidence type="ECO:0000256" key="4">
    <source>
        <dbReference type="SAM" id="MobiDB-lite"/>
    </source>
</evidence>
<sequence length="626" mass="68854">MIGTVKLLWSGREHKEIQIGKILPFRGPTSIILFASWLNTSSTSTTTTATIMETHPEDPQRTEYPAPFFDLDALQNGSDFGVMSASMNGQPSQSMMAGSLSLGQFDVEMLGNLMSLQGLDSPHQISPLFPSQAHFRSADPNQCSVTDQQLRRSQFQQLQDFNLQNQIFQQQISLISSQSGHTHPMYEQGQHCLPTLSITQGSHDDSMTLPMPNHARVHQINATSRGFSSAPAHIVFQSSSSHLPYSGDLEPDDKFSPLTSPWLGAEQNRFTSSQHQTESRKGLASSSSDDCLFQTLRTKRSPTIRPYNDGPSSMRRMSDHRGSHSTSSTPLLRSTRLKPGDIVNDEFYGDSLSPVDWSMPPPATLPTMQTNLMASTPTDIPSSQIAPVTPASIMSLGEFARSINPQANNEASSCQLGTVSSTPRRNESSRRSALRSPVPKICSGRIFVAVFSLFFISLLATSSANGTTPGFQRKTTHKAAEQMRRDSLKTTFDDLRGLLPPILLPSDDKYPLDEPVLPGALPPRGPPKTGSDCPNEGASKLQLLMCGNDFIRKLRGRLERRDEEIGQLRQEIGKLRNVLIDNGDHGYFEEGVEPVDLELDLDEIEVMNFVTVTADADNEACEAECM</sequence>
<feature type="region of interest" description="Disordered" evidence="4">
    <location>
        <begin position="269"/>
        <end position="289"/>
    </location>
</feature>
<keyword evidence="1" id="KW-0238">DNA-binding</keyword>
<name>A0AA39MI34_9AGAR</name>
<proteinExistence type="predicted"/>
<keyword evidence="3" id="KW-0175">Coiled coil</keyword>
<dbReference type="PANTHER" id="PTHR10328:SF15">
    <property type="entry name" value="BHLH TRANSCRIPTION FACTOR"/>
    <property type="match status" value="1"/>
</dbReference>
<evidence type="ECO:0000313" key="7">
    <source>
        <dbReference type="Proteomes" id="UP001175226"/>
    </source>
</evidence>
<dbReference type="GO" id="GO:0003700">
    <property type="term" value="F:DNA-binding transcription factor activity"/>
    <property type="evidence" value="ECO:0007669"/>
    <property type="project" value="TreeGrafter"/>
</dbReference>
<evidence type="ECO:0000256" key="2">
    <source>
        <dbReference type="ARBA" id="ARBA00023242"/>
    </source>
</evidence>
<dbReference type="AlphaFoldDB" id="A0AA39MI34"/>